<name>A0ABN7S9R7_OIKDI</name>
<protein>
    <submittedName>
        <fullName evidence="8">Oidioi.mRNA.OKI2018_I69.XSR.g13830.t1.cds</fullName>
    </submittedName>
</protein>
<evidence type="ECO:0000256" key="3">
    <source>
        <dbReference type="PROSITE-ProRule" id="PRU00059"/>
    </source>
</evidence>
<proteinExistence type="predicted"/>
<dbReference type="SMART" id="SM00042">
    <property type="entry name" value="CUB"/>
    <property type="match status" value="1"/>
</dbReference>
<keyword evidence="9" id="KW-1185">Reference proteome</keyword>
<sequence length="310" mass="33399">MKIAALFVCLGEILASQVHQGKICGEQTNFALGGQSQILKSPFYPTPFPGQIQCVWNIKALNPSMRVKIEFQDWIIPTSGKGCDQTYLQVTDGGSGVDPATGMAAATGFVKLCGRNPGFIVTHNNEVSLLLHGDSSGGAGPSALSLPPVQRFRLVISTTQDRPRMLDYKGHSVTNGRPKSLDAPAPARATAPPRMMMPRTNLAPRPRMPPYGHPAQIPSHPGAHPPRLHAEFQGAIHGGSSNAWPTQATVTTSQIDNDSKSSKKVATQVGNVGIILLVLAVLLFAVLGIVYFRKKRTKDEEKEEEKPEQK</sequence>
<feature type="transmembrane region" description="Helical" evidence="5">
    <location>
        <begin position="269"/>
        <end position="292"/>
    </location>
</feature>
<keyword evidence="5" id="KW-0812">Transmembrane</keyword>
<reference evidence="8 9" key="1">
    <citation type="submission" date="2021-04" db="EMBL/GenBank/DDBJ databases">
        <authorList>
            <person name="Bliznina A."/>
        </authorList>
    </citation>
    <scope>NUCLEOTIDE SEQUENCE [LARGE SCALE GENOMIC DNA]</scope>
</reference>
<dbReference type="InterPro" id="IPR000859">
    <property type="entry name" value="CUB_dom"/>
</dbReference>
<feature type="domain" description="CUB" evidence="7">
    <location>
        <begin position="24"/>
        <end position="159"/>
    </location>
</feature>
<evidence type="ECO:0000256" key="1">
    <source>
        <dbReference type="ARBA" id="ARBA00022737"/>
    </source>
</evidence>
<dbReference type="Gene3D" id="2.60.120.290">
    <property type="entry name" value="Spermadhesin, CUB domain"/>
    <property type="match status" value="1"/>
</dbReference>
<keyword evidence="2" id="KW-1015">Disulfide bond</keyword>
<evidence type="ECO:0000313" key="9">
    <source>
        <dbReference type="Proteomes" id="UP001158576"/>
    </source>
</evidence>
<dbReference type="CDD" id="cd00041">
    <property type="entry name" value="CUB"/>
    <property type="match status" value="1"/>
</dbReference>
<feature type="compositionally biased region" description="Low complexity" evidence="4">
    <location>
        <begin position="183"/>
        <end position="199"/>
    </location>
</feature>
<dbReference type="PROSITE" id="PS01180">
    <property type="entry name" value="CUB"/>
    <property type="match status" value="1"/>
</dbReference>
<dbReference type="PANTHER" id="PTHR24251">
    <property type="entry name" value="OVOCHYMASE-RELATED"/>
    <property type="match status" value="1"/>
</dbReference>
<feature type="region of interest" description="Disordered" evidence="4">
    <location>
        <begin position="166"/>
        <end position="199"/>
    </location>
</feature>
<organism evidence="8 9">
    <name type="scientific">Oikopleura dioica</name>
    <name type="common">Tunicate</name>
    <dbReference type="NCBI Taxonomy" id="34765"/>
    <lineage>
        <taxon>Eukaryota</taxon>
        <taxon>Metazoa</taxon>
        <taxon>Chordata</taxon>
        <taxon>Tunicata</taxon>
        <taxon>Appendicularia</taxon>
        <taxon>Copelata</taxon>
        <taxon>Oikopleuridae</taxon>
        <taxon>Oikopleura</taxon>
    </lineage>
</organism>
<dbReference type="InterPro" id="IPR035914">
    <property type="entry name" value="Sperma_CUB_dom_sf"/>
</dbReference>
<dbReference type="SUPFAM" id="SSF49854">
    <property type="entry name" value="Spermadhesin, CUB domain"/>
    <property type="match status" value="1"/>
</dbReference>
<keyword evidence="5" id="KW-1133">Transmembrane helix</keyword>
<dbReference type="PANTHER" id="PTHR24251:SF37">
    <property type="entry name" value="CUB DOMAIN-CONTAINING PROTEIN"/>
    <property type="match status" value="1"/>
</dbReference>
<dbReference type="EMBL" id="OU015569">
    <property type="protein sequence ID" value="CAG5094743.1"/>
    <property type="molecule type" value="Genomic_DNA"/>
</dbReference>
<evidence type="ECO:0000256" key="6">
    <source>
        <dbReference type="SAM" id="SignalP"/>
    </source>
</evidence>
<keyword evidence="1" id="KW-0677">Repeat</keyword>
<evidence type="ECO:0000256" key="4">
    <source>
        <dbReference type="SAM" id="MobiDB-lite"/>
    </source>
</evidence>
<gene>
    <name evidence="8" type="ORF">OKIOD_LOCUS5388</name>
</gene>
<feature type="signal peptide" evidence="6">
    <location>
        <begin position="1"/>
        <end position="15"/>
    </location>
</feature>
<dbReference type="Proteomes" id="UP001158576">
    <property type="component" value="Chromosome XSR"/>
</dbReference>
<feature type="chain" id="PRO_5045235765" evidence="6">
    <location>
        <begin position="16"/>
        <end position="310"/>
    </location>
</feature>
<keyword evidence="5" id="KW-0472">Membrane</keyword>
<accession>A0ABN7S9R7</accession>
<evidence type="ECO:0000259" key="7">
    <source>
        <dbReference type="PROSITE" id="PS01180"/>
    </source>
</evidence>
<keyword evidence="6" id="KW-0732">Signal</keyword>
<evidence type="ECO:0000256" key="2">
    <source>
        <dbReference type="ARBA" id="ARBA00023157"/>
    </source>
</evidence>
<evidence type="ECO:0000256" key="5">
    <source>
        <dbReference type="SAM" id="Phobius"/>
    </source>
</evidence>
<evidence type="ECO:0000313" key="8">
    <source>
        <dbReference type="EMBL" id="CAG5094743.1"/>
    </source>
</evidence>
<comment type="caution">
    <text evidence="3">Lacks conserved residue(s) required for the propagation of feature annotation.</text>
</comment>
<dbReference type="Pfam" id="PF00431">
    <property type="entry name" value="CUB"/>
    <property type="match status" value="1"/>
</dbReference>